<comment type="caution">
    <text evidence="3">The sequence shown here is derived from an EMBL/GenBank/DDBJ whole genome shotgun (WGS) entry which is preliminary data.</text>
</comment>
<dbReference type="SUPFAM" id="SSF50156">
    <property type="entry name" value="PDZ domain-like"/>
    <property type="match status" value="1"/>
</dbReference>
<evidence type="ECO:0000259" key="2">
    <source>
        <dbReference type="Pfam" id="PF03572"/>
    </source>
</evidence>
<proteinExistence type="predicted"/>
<dbReference type="Gene3D" id="2.30.42.10">
    <property type="match status" value="1"/>
</dbReference>
<sequence length="442" mass="49334">MFSFCMKTLVAGLLLVIAFTSVSCRKNHDVISSEVKNDTAANYARDIYLWYNNIPATFNAHTYTDPNGVMEGIRAFSEEPGFSTPVDRWSFAILKSDWEKMSAGIGGDFGMNVFFLNNNDLRVSYVERESPAGKAGIKRSWHIKQINGNADVTAANAPDIIRAVYQSVTGTFLFGRPNKADTAITLKAASYREHPVLFDSVYTTGSGKTGYFVFNSFLGDTNEIKNEFVRIFDKFNVQHVQDVVVDLRYNGGGYVSVQNLLANYLVPAAGNNDVMLTEEFNDRYSSYNTTEKFVKKGTLNLNRLFFIVSQNTASASELLINSLMPYMEVQLVGPTHTHGKPVGFYPIPVFDWYIFPVSFRTINKNGEGNYFNGLNLNYQVMDGLDKDWGDVGEGCLSSVLRYISSGSFARLGVTPQQRAGLTEEVQFSNARLGKPKFKGMIR</sequence>
<dbReference type="AlphaFoldDB" id="A0A4V4GZB1"/>
<dbReference type="EMBL" id="STFF01000012">
    <property type="protein sequence ID" value="THU31996.1"/>
    <property type="molecule type" value="Genomic_DNA"/>
</dbReference>
<feature type="domain" description="Tail specific protease" evidence="2">
    <location>
        <begin position="208"/>
        <end position="342"/>
    </location>
</feature>
<dbReference type="InterPro" id="IPR005151">
    <property type="entry name" value="Tail-specific_protease"/>
</dbReference>
<protein>
    <recommendedName>
        <fullName evidence="2">Tail specific protease domain-containing protein</fullName>
    </recommendedName>
</protein>
<dbReference type="GO" id="GO:0007165">
    <property type="term" value="P:signal transduction"/>
    <property type="evidence" value="ECO:0007669"/>
    <property type="project" value="TreeGrafter"/>
</dbReference>
<keyword evidence="4" id="KW-1185">Reference proteome</keyword>
<name>A0A4V4GZB1_9BACT</name>
<evidence type="ECO:0000313" key="3">
    <source>
        <dbReference type="EMBL" id="THU31996.1"/>
    </source>
</evidence>
<keyword evidence="1" id="KW-0732">Signal</keyword>
<gene>
    <name evidence="3" type="ORF">FAM09_27825</name>
</gene>
<dbReference type="OrthoDB" id="7168509at2"/>
<dbReference type="GO" id="GO:0008236">
    <property type="term" value="F:serine-type peptidase activity"/>
    <property type="evidence" value="ECO:0007669"/>
    <property type="project" value="InterPro"/>
</dbReference>
<dbReference type="InterPro" id="IPR036034">
    <property type="entry name" value="PDZ_sf"/>
</dbReference>
<evidence type="ECO:0000256" key="1">
    <source>
        <dbReference type="SAM" id="SignalP"/>
    </source>
</evidence>
<dbReference type="GO" id="GO:0004175">
    <property type="term" value="F:endopeptidase activity"/>
    <property type="evidence" value="ECO:0007669"/>
    <property type="project" value="TreeGrafter"/>
</dbReference>
<dbReference type="Proteomes" id="UP000306918">
    <property type="component" value="Unassembled WGS sequence"/>
</dbReference>
<dbReference type="CDD" id="cd07561">
    <property type="entry name" value="Peptidase_S41_CPP_like"/>
    <property type="match status" value="1"/>
</dbReference>
<feature type="signal peptide" evidence="1">
    <location>
        <begin position="1"/>
        <end position="23"/>
    </location>
</feature>
<feature type="chain" id="PRO_5020435643" description="Tail specific protease domain-containing protein" evidence="1">
    <location>
        <begin position="24"/>
        <end position="442"/>
    </location>
</feature>
<dbReference type="Gene3D" id="3.30.750.170">
    <property type="match status" value="1"/>
</dbReference>
<reference evidence="3 4" key="1">
    <citation type="submission" date="2019-04" db="EMBL/GenBank/DDBJ databases">
        <title>Niastella caeni sp. nov., isolated from activated sludge.</title>
        <authorList>
            <person name="Sheng M."/>
        </authorList>
    </citation>
    <scope>NUCLEOTIDE SEQUENCE [LARGE SCALE GENOMIC DNA]</scope>
    <source>
        <strain evidence="3 4">HX-2-15</strain>
    </source>
</reference>
<accession>A0A4V4GZB1</accession>
<evidence type="ECO:0000313" key="4">
    <source>
        <dbReference type="Proteomes" id="UP000306918"/>
    </source>
</evidence>
<organism evidence="3 4">
    <name type="scientific">Niastella caeni</name>
    <dbReference type="NCBI Taxonomy" id="2569763"/>
    <lineage>
        <taxon>Bacteria</taxon>
        <taxon>Pseudomonadati</taxon>
        <taxon>Bacteroidota</taxon>
        <taxon>Chitinophagia</taxon>
        <taxon>Chitinophagales</taxon>
        <taxon>Chitinophagaceae</taxon>
        <taxon>Niastella</taxon>
    </lineage>
</organism>
<dbReference type="Gene3D" id="3.90.226.10">
    <property type="entry name" value="2-enoyl-CoA Hydratase, Chain A, domain 1"/>
    <property type="match status" value="1"/>
</dbReference>
<dbReference type="GO" id="GO:0006508">
    <property type="term" value="P:proteolysis"/>
    <property type="evidence" value="ECO:0007669"/>
    <property type="project" value="InterPro"/>
</dbReference>
<dbReference type="SUPFAM" id="SSF52096">
    <property type="entry name" value="ClpP/crotonase"/>
    <property type="match status" value="1"/>
</dbReference>
<dbReference type="PANTHER" id="PTHR32060">
    <property type="entry name" value="TAIL-SPECIFIC PROTEASE"/>
    <property type="match status" value="1"/>
</dbReference>
<dbReference type="GO" id="GO:0030288">
    <property type="term" value="C:outer membrane-bounded periplasmic space"/>
    <property type="evidence" value="ECO:0007669"/>
    <property type="project" value="TreeGrafter"/>
</dbReference>
<dbReference type="PANTHER" id="PTHR32060:SF30">
    <property type="entry name" value="CARBOXY-TERMINAL PROCESSING PROTEASE CTPA"/>
    <property type="match status" value="1"/>
</dbReference>
<dbReference type="InterPro" id="IPR029045">
    <property type="entry name" value="ClpP/crotonase-like_dom_sf"/>
</dbReference>
<dbReference type="PROSITE" id="PS51257">
    <property type="entry name" value="PROKAR_LIPOPROTEIN"/>
    <property type="match status" value="1"/>
</dbReference>
<dbReference type="Pfam" id="PF03572">
    <property type="entry name" value="Peptidase_S41"/>
    <property type="match status" value="1"/>
</dbReference>